<dbReference type="SUPFAM" id="SSF51261">
    <property type="entry name" value="Duplicated hybrid motif"/>
    <property type="match status" value="1"/>
</dbReference>
<keyword evidence="4" id="KW-1185">Reference proteome</keyword>
<evidence type="ECO:0000256" key="1">
    <source>
        <dbReference type="SAM" id="Phobius"/>
    </source>
</evidence>
<dbReference type="AlphaFoldDB" id="A0AAE0TAR1"/>
<dbReference type="Pfam" id="PF01551">
    <property type="entry name" value="Peptidase_M23"/>
    <property type="match status" value="1"/>
</dbReference>
<evidence type="ECO:0000259" key="2">
    <source>
        <dbReference type="Pfam" id="PF01551"/>
    </source>
</evidence>
<protein>
    <recommendedName>
        <fullName evidence="2">M23ase beta-sheet core domain-containing protein</fullName>
    </recommendedName>
</protein>
<evidence type="ECO:0000313" key="3">
    <source>
        <dbReference type="EMBL" id="KAK3606935.1"/>
    </source>
</evidence>
<dbReference type="Gene3D" id="2.70.70.10">
    <property type="entry name" value="Glucose Permease (Domain IIA)"/>
    <property type="match status" value="1"/>
</dbReference>
<dbReference type="InterPro" id="IPR050570">
    <property type="entry name" value="Cell_wall_metabolism_enzyme"/>
</dbReference>
<sequence length="370" mass="41495">MAATSIRLKRLFANADAANGMVPTCPIIALSTNPISITPPEDTTSGREIDILRRLMIGNNIDIVIIPPSTKRVVKLRLPIGALFVLGALLIVAFFYSTYVFARYFEGVSKYSEYKDIQKDINYQKIQFKKLDVTLSEYNQNLQNLKDFDKKIRIITGQQDTLFVENESNSADLQKLHAQNDTSPVSAETPGKLSQDEVIINSRFVTLDLNIQSVEDGFFILEAIIQENKDKLSRTPSIVPLKTGHLTSRYGIRNDPFTGSPRMHNGVDWAYLPYTPVYAPADGTVKDVVKSFSYGNLLIVNHGYGVITRYAHLAKIEVKKDQKVRRGQLIARMGGTGARSTAVHLHYEVLVNDKFTNPENYLIDGPQIRN</sequence>
<dbReference type="InterPro" id="IPR011055">
    <property type="entry name" value="Dup_hybrid_motif"/>
</dbReference>
<accession>A0AAE0TAR1</accession>
<feature type="transmembrane region" description="Helical" evidence="1">
    <location>
        <begin position="80"/>
        <end position="102"/>
    </location>
</feature>
<organism evidence="3 4">
    <name type="scientific">Potamilus streckersoni</name>
    <dbReference type="NCBI Taxonomy" id="2493646"/>
    <lineage>
        <taxon>Eukaryota</taxon>
        <taxon>Metazoa</taxon>
        <taxon>Spiralia</taxon>
        <taxon>Lophotrochozoa</taxon>
        <taxon>Mollusca</taxon>
        <taxon>Bivalvia</taxon>
        <taxon>Autobranchia</taxon>
        <taxon>Heteroconchia</taxon>
        <taxon>Palaeoheterodonta</taxon>
        <taxon>Unionida</taxon>
        <taxon>Unionoidea</taxon>
        <taxon>Unionidae</taxon>
        <taxon>Ambleminae</taxon>
        <taxon>Lampsilini</taxon>
        <taxon>Potamilus</taxon>
    </lineage>
</organism>
<reference evidence="3" key="1">
    <citation type="journal article" date="2021" name="Genome Biol. Evol.">
        <title>A High-Quality Reference Genome for a Parasitic Bivalve with Doubly Uniparental Inheritance (Bivalvia: Unionida).</title>
        <authorList>
            <person name="Smith C.H."/>
        </authorList>
    </citation>
    <scope>NUCLEOTIDE SEQUENCE</scope>
    <source>
        <strain evidence="3">CHS0354</strain>
    </source>
</reference>
<keyword evidence="1" id="KW-0472">Membrane</keyword>
<dbReference type="PANTHER" id="PTHR21666">
    <property type="entry name" value="PEPTIDASE-RELATED"/>
    <property type="match status" value="1"/>
</dbReference>
<name>A0AAE0TAR1_9BIVA</name>
<dbReference type="CDD" id="cd12797">
    <property type="entry name" value="M23_peptidase"/>
    <property type="match status" value="1"/>
</dbReference>
<evidence type="ECO:0000313" key="4">
    <source>
        <dbReference type="Proteomes" id="UP001195483"/>
    </source>
</evidence>
<proteinExistence type="predicted"/>
<keyword evidence="1" id="KW-1133">Transmembrane helix</keyword>
<dbReference type="PANTHER" id="PTHR21666:SF270">
    <property type="entry name" value="MUREIN HYDROLASE ACTIVATOR ENVC"/>
    <property type="match status" value="1"/>
</dbReference>
<reference evidence="3" key="3">
    <citation type="submission" date="2023-05" db="EMBL/GenBank/DDBJ databases">
        <authorList>
            <person name="Smith C.H."/>
        </authorList>
    </citation>
    <scope>NUCLEOTIDE SEQUENCE</scope>
    <source>
        <strain evidence="3">CHS0354</strain>
        <tissue evidence="3">Mantle</tissue>
    </source>
</reference>
<dbReference type="EMBL" id="JAEAOA010001141">
    <property type="protein sequence ID" value="KAK3606935.1"/>
    <property type="molecule type" value="Genomic_DNA"/>
</dbReference>
<gene>
    <name evidence="3" type="ORF">CHS0354_018531</name>
</gene>
<dbReference type="Proteomes" id="UP001195483">
    <property type="component" value="Unassembled WGS sequence"/>
</dbReference>
<feature type="domain" description="M23ase beta-sheet core" evidence="2">
    <location>
        <begin position="262"/>
        <end position="358"/>
    </location>
</feature>
<comment type="caution">
    <text evidence="3">The sequence shown here is derived from an EMBL/GenBank/DDBJ whole genome shotgun (WGS) entry which is preliminary data.</text>
</comment>
<reference evidence="3" key="2">
    <citation type="journal article" date="2021" name="Genome Biol. Evol.">
        <title>Developing a high-quality reference genome for a parasitic bivalve with doubly uniparental inheritance (Bivalvia: Unionida).</title>
        <authorList>
            <person name="Smith C.H."/>
        </authorList>
    </citation>
    <scope>NUCLEOTIDE SEQUENCE</scope>
    <source>
        <strain evidence="3">CHS0354</strain>
        <tissue evidence="3">Mantle</tissue>
    </source>
</reference>
<dbReference type="GO" id="GO:0004222">
    <property type="term" value="F:metalloendopeptidase activity"/>
    <property type="evidence" value="ECO:0007669"/>
    <property type="project" value="TreeGrafter"/>
</dbReference>
<dbReference type="InterPro" id="IPR016047">
    <property type="entry name" value="M23ase_b-sheet_dom"/>
</dbReference>
<keyword evidence="1" id="KW-0812">Transmembrane</keyword>